<name>A0A9E5T470_9GAMM</name>
<gene>
    <name evidence="1" type="ORF">G8770_19680</name>
</gene>
<keyword evidence="2" id="KW-1185">Reference proteome</keyword>
<dbReference type="AlphaFoldDB" id="A0A9E5T470"/>
<protein>
    <recommendedName>
        <fullName evidence="3">Lipoprotein</fullName>
    </recommendedName>
</protein>
<evidence type="ECO:0000313" key="1">
    <source>
        <dbReference type="EMBL" id="NHO67773.1"/>
    </source>
</evidence>
<comment type="caution">
    <text evidence="1">The sequence shown here is derived from an EMBL/GenBank/DDBJ whole genome shotgun (WGS) entry which is preliminary data.</text>
</comment>
<dbReference type="RefSeq" id="WP_167191153.1">
    <property type="nucleotide sequence ID" value="NZ_JAAONZ010000020.1"/>
</dbReference>
<accession>A0A9E5T470</accession>
<reference evidence="1" key="1">
    <citation type="submission" date="2020-03" db="EMBL/GenBank/DDBJ databases">
        <authorList>
            <person name="Guo F."/>
        </authorList>
    </citation>
    <scope>NUCLEOTIDE SEQUENCE</scope>
    <source>
        <strain evidence="1">JCM 30134</strain>
    </source>
</reference>
<evidence type="ECO:0000313" key="2">
    <source>
        <dbReference type="Proteomes" id="UP000787472"/>
    </source>
</evidence>
<sequence>MKRFLIVTVAIFLSACSTIKNKYDAPTYEGHPIVGTWIYSKNGCNEQYEFTATGSRLVHSNQEVVKAIYEVTNVDKERGVYLLKDTVIEDNGKPDCSGSTSDMSGDVVEVLLFIQNFPDRFSFCFNQQLTNCVGPFVKQR</sequence>
<proteinExistence type="predicted"/>
<dbReference type="EMBL" id="JAAONZ010000020">
    <property type="protein sequence ID" value="NHO67773.1"/>
    <property type="molecule type" value="Genomic_DNA"/>
</dbReference>
<organism evidence="1 2">
    <name type="scientific">Pseudomaricurvus hydrocarbonicus</name>
    <dbReference type="NCBI Taxonomy" id="1470433"/>
    <lineage>
        <taxon>Bacteria</taxon>
        <taxon>Pseudomonadati</taxon>
        <taxon>Pseudomonadota</taxon>
        <taxon>Gammaproteobacteria</taxon>
        <taxon>Cellvibrionales</taxon>
        <taxon>Cellvibrionaceae</taxon>
        <taxon>Pseudomaricurvus</taxon>
    </lineage>
</organism>
<dbReference type="PROSITE" id="PS51257">
    <property type="entry name" value="PROKAR_LIPOPROTEIN"/>
    <property type="match status" value="1"/>
</dbReference>
<dbReference type="Proteomes" id="UP000787472">
    <property type="component" value="Unassembled WGS sequence"/>
</dbReference>
<evidence type="ECO:0008006" key="3">
    <source>
        <dbReference type="Google" id="ProtNLM"/>
    </source>
</evidence>